<protein>
    <submittedName>
        <fullName evidence="2">Uncharacterized protein</fullName>
    </submittedName>
</protein>
<organism evidence="1 2">
    <name type="scientific">Panagrolaimus sp. JU765</name>
    <dbReference type="NCBI Taxonomy" id="591449"/>
    <lineage>
        <taxon>Eukaryota</taxon>
        <taxon>Metazoa</taxon>
        <taxon>Ecdysozoa</taxon>
        <taxon>Nematoda</taxon>
        <taxon>Chromadorea</taxon>
        <taxon>Rhabditida</taxon>
        <taxon>Tylenchina</taxon>
        <taxon>Panagrolaimomorpha</taxon>
        <taxon>Panagrolaimoidea</taxon>
        <taxon>Panagrolaimidae</taxon>
        <taxon>Panagrolaimus</taxon>
    </lineage>
</organism>
<sequence>MTRKIVVTSSIAVICFALCIITIESFFWCEYSHPIRIIIRELPGIIIGFYGIAFVFIIKYESKTLRKIIVSWFHRVLDKVLGQNRDGAYHCDAVNATNMSVEGKEYFEYYRKLWQAEKPRGWVGLRLKYCGF</sequence>
<dbReference type="Proteomes" id="UP000887576">
    <property type="component" value="Unplaced"/>
</dbReference>
<dbReference type="WBParaSite" id="JU765_v2.g17659.t1">
    <property type="protein sequence ID" value="JU765_v2.g17659.t1"/>
    <property type="gene ID" value="JU765_v2.g17659"/>
</dbReference>
<evidence type="ECO:0000313" key="1">
    <source>
        <dbReference type="Proteomes" id="UP000887576"/>
    </source>
</evidence>
<accession>A0AC34QLY0</accession>
<reference evidence="2" key="1">
    <citation type="submission" date="2022-11" db="UniProtKB">
        <authorList>
            <consortium name="WormBaseParasite"/>
        </authorList>
    </citation>
    <scope>IDENTIFICATION</scope>
</reference>
<evidence type="ECO:0000313" key="2">
    <source>
        <dbReference type="WBParaSite" id="JU765_v2.g17659.t1"/>
    </source>
</evidence>
<name>A0AC34QLY0_9BILA</name>
<proteinExistence type="predicted"/>